<dbReference type="NCBIfam" id="TIGR00254">
    <property type="entry name" value="GGDEF"/>
    <property type="match status" value="1"/>
</dbReference>
<dbReference type="PROSITE" id="PS50113">
    <property type="entry name" value="PAC"/>
    <property type="match status" value="1"/>
</dbReference>
<evidence type="ECO:0000259" key="3">
    <source>
        <dbReference type="PROSITE" id="PS50113"/>
    </source>
</evidence>
<dbReference type="PANTHER" id="PTHR45138:SF9">
    <property type="entry name" value="DIGUANYLATE CYCLASE DGCM-RELATED"/>
    <property type="match status" value="1"/>
</dbReference>
<gene>
    <name evidence="5" type="ORF">SAMN04488113_13023</name>
</gene>
<dbReference type="Proteomes" id="UP000198564">
    <property type="component" value="Unassembled WGS sequence"/>
</dbReference>
<dbReference type="GO" id="GO:0052621">
    <property type="term" value="F:diguanylate cyclase activity"/>
    <property type="evidence" value="ECO:0007669"/>
    <property type="project" value="TreeGrafter"/>
</dbReference>
<dbReference type="InterPro" id="IPR050469">
    <property type="entry name" value="Diguanylate_Cyclase"/>
</dbReference>
<dbReference type="InterPro" id="IPR029787">
    <property type="entry name" value="Nucleotide_cyclase"/>
</dbReference>
<dbReference type="InterPro" id="IPR000700">
    <property type="entry name" value="PAS-assoc_C"/>
</dbReference>
<dbReference type="SMART" id="SM00267">
    <property type="entry name" value="GGDEF"/>
    <property type="match status" value="1"/>
</dbReference>
<dbReference type="InterPro" id="IPR000014">
    <property type="entry name" value="PAS"/>
</dbReference>
<protein>
    <submittedName>
        <fullName evidence="5">PAS domain S-box-containing protein/diguanylate cyclase (GGDEF) domain-containing protein</fullName>
    </submittedName>
</protein>
<dbReference type="CDD" id="cd01949">
    <property type="entry name" value="GGDEF"/>
    <property type="match status" value="1"/>
</dbReference>
<dbReference type="PROSITE" id="PS50112">
    <property type="entry name" value="PAS"/>
    <property type="match status" value="1"/>
</dbReference>
<feature type="coiled-coil region" evidence="1">
    <location>
        <begin position="3"/>
        <end position="40"/>
    </location>
</feature>
<dbReference type="PROSITE" id="PS50887">
    <property type="entry name" value="GGDEF"/>
    <property type="match status" value="1"/>
</dbReference>
<evidence type="ECO:0000313" key="5">
    <source>
        <dbReference type="EMBL" id="SEI89804.1"/>
    </source>
</evidence>
<dbReference type="Gene3D" id="3.30.70.270">
    <property type="match status" value="1"/>
</dbReference>
<dbReference type="InterPro" id="IPR035965">
    <property type="entry name" value="PAS-like_dom_sf"/>
</dbReference>
<evidence type="ECO:0000256" key="1">
    <source>
        <dbReference type="SAM" id="Coils"/>
    </source>
</evidence>
<dbReference type="Gene3D" id="3.30.450.20">
    <property type="entry name" value="PAS domain"/>
    <property type="match status" value="1"/>
</dbReference>
<dbReference type="EMBL" id="FNYW01000030">
    <property type="protein sequence ID" value="SEI89804.1"/>
    <property type="molecule type" value="Genomic_DNA"/>
</dbReference>
<feature type="domain" description="PAC" evidence="3">
    <location>
        <begin position="110"/>
        <end position="163"/>
    </location>
</feature>
<feature type="domain" description="PAS" evidence="2">
    <location>
        <begin position="57"/>
        <end position="106"/>
    </location>
</feature>
<keyword evidence="6" id="KW-1185">Reference proteome</keyword>
<dbReference type="SUPFAM" id="SSF55785">
    <property type="entry name" value="PYP-like sensor domain (PAS domain)"/>
    <property type="match status" value="1"/>
</dbReference>
<name>A0A1H6UGK5_9LACT</name>
<evidence type="ECO:0000259" key="4">
    <source>
        <dbReference type="PROSITE" id="PS50887"/>
    </source>
</evidence>
<sequence>MKEKDQQIEINRLKNELVAVKRLNKELLNLQEHQDSLEFAWIGNLGHWFWDFKENRVTFNPKKAEALGFKNEDLPEYVDFQFFTDRLHPEDYDTVMTIMEEHLAGKIPVWEVKYRIKAKDGSYKTYYDRGTVTQRSVNGEPLFLSGIVFDITNYEAEKEALQKENKQWAQLSKQDKLTGLFNRSNILVKLGQVVSEVNKQKRQTCSLIILDIDNLQHQNLLFGPLFGDEVIKATASVIKETALADKAAGSFEGGKFLIVLPDIEKKDALKIAEGIHDRLNNHQFSEPAEVTSSSGVAEYREKETVSQFFNRADRLLYKVKENGKNDVLSD</sequence>
<organism evidence="5 6">
    <name type="scientific">Alkalibacterium gilvum</name>
    <dbReference type="NCBI Taxonomy" id="1130080"/>
    <lineage>
        <taxon>Bacteria</taxon>
        <taxon>Bacillati</taxon>
        <taxon>Bacillota</taxon>
        <taxon>Bacilli</taxon>
        <taxon>Lactobacillales</taxon>
        <taxon>Carnobacteriaceae</taxon>
        <taxon>Alkalibacterium</taxon>
    </lineage>
</organism>
<dbReference type="AlphaFoldDB" id="A0A1H6UGK5"/>
<feature type="domain" description="GGDEF" evidence="4">
    <location>
        <begin position="203"/>
        <end position="330"/>
    </location>
</feature>
<dbReference type="InterPro" id="IPR000160">
    <property type="entry name" value="GGDEF_dom"/>
</dbReference>
<evidence type="ECO:0000313" key="6">
    <source>
        <dbReference type="Proteomes" id="UP000198564"/>
    </source>
</evidence>
<dbReference type="InterPro" id="IPR013655">
    <property type="entry name" value="PAS_fold_3"/>
</dbReference>
<dbReference type="STRING" id="1130080.SAMN04488113_13023"/>
<evidence type="ECO:0000259" key="2">
    <source>
        <dbReference type="PROSITE" id="PS50112"/>
    </source>
</evidence>
<dbReference type="RefSeq" id="WP_177170542.1">
    <property type="nucleotide sequence ID" value="NZ_FNYW01000030.1"/>
</dbReference>
<keyword evidence="1" id="KW-0175">Coiled coil</keyword>
<dbReference type="NCBIfam" id="TIGR00229">
    <property type="entry name" value="sensory_box"/>
    <property type="match status" value="1"/>
</dbReference>
<proteinExistence type="predicted"/>
<dbReference type="PANTHER" id="PTHR45138">
    <property type="entry name" value="REGULATORY COMPONENTS OF SENSORY TRANSDUCTION SYSTEM"/>
    <property type="match status" value="1"/>
</dbReference>
<dbReference type="Pfam" id="PF08447">
    <property type="entry name" value="PAS_3"/>
    <property type="match status" value="1"/>
</dbReference>
<dbReference type="SUPFAM" id="SSF55073">
    <property type="entry name" value="Nucleotide cyclase"/>
    <property type="match status" value="1"/>
</dbReference>
<dbReference type="InterPro" id="IPR043128">
    <property type="entry name" value="Rev_trsase/Diguanyl_cyclase"/>
</dbReference>
<reference evidence="6" key="1">
    <citation type="submission" date="2016-10" db="EMBL/GenBank/DDBJ databases">
        <authorList>
            <person name="Varghese N."/>
            <person name="Submissions S."/>
        </authorList>
    </citation>
    <scope>NUCLEOTIDE SEQUENCE [LARGE SCALE GENOMIC DNA]</scope>
    <source>
        <strain evidence="6">DSM 25751</strain>
    </source>
</reference>
<dbReference type="Pfam" id="PF00990">
    <property type="entry name" value="GGDEF"/>
    <property type="match status" value="1"/>
</dbReference>
<accession>A0A1H6UGK5</accession>